<dbReference type="GO" id="GO:0005634">
    <property type="term" value="C:nucleus"/>
    <property type="evidence" value="ECO:0007669"/>
    <property type="project" value="UniProtKB-SubCell"/>
</dbReference>
<protein>
    <recommendedName>
        <fullName evidence="3">TFIIS N-terminal domain-containing protein</fullName>
    </recommendedName>
</protein>
<gene>
    <name evidence="4" type="ORF">OSTQU699_LOCUS1258</name>
</gene>
<evidence type="ECO:0000259" key="3">
    <source>
        <dbReference type="PROSITE" id="PS51319"/>
    </source>
</evidence>
<feature type="region of interest" description="Disordered" evidence="2">
    <location>
        <begin position="60"/>
        <end position="134"/>
    </location>
</feature>
<dbReference type="InterPro" id="IPR000679">
    <property type="entry name" value="Znf_GATA"/>
</dbReference>
<name>A0A8S1ILN2_9CHLO</name>
<dbReference type="SUPFAM" id="SSF57716">
    <property type="entry name" value="Glucocorticoid receptor-like (DNA-binding domain)"/>
    <property type="match status" value="1"/>
</dbReference>
<organism evidence="4 5">
    <name type="scientific">Ostreobium quekettii</name>
    <dbReference type="NCBI Taxonomy" id="121088"/>
    <lineage>
        <taxon>Eukaryota</taxon>
        <taxon>Viridiplantae</taxon>
        <taxon>Chlorophyta</taxon>
        <taxon>core chlorophytes</taxon>
        <taxon>Ulvophyceae</taxon>
        <taxon>TCBD clade</taxon>
        <taxon>Bryopsidales</taxon>
        <taxon>Ostreobineae</taxon>
        <taxon>Ostreobiaceae</taxon>
        <taxon>Ostreobium</taxon>
    </lineage>
</organism>
<comment type="caution">
    <text evidence="4">The sequence shown here is derived from an EMBL/GenBank/DDBJ whole genome shotgun (WGS) entry which is preliminary data.</text>
</comment>
<dbReference type="SMART" id="SM00401">
    <property type="entry name" value="ZnF_GATA"/>
    <property type="match status" value="1"/>
</dbReference>
<dbReference type="SUPFAM" id="SSF47676">
    <property type="entry name" value="Conserved domain common to transcription factors TFIIS, elongin A, CRSP70"/>
    <property type="match status" value="1"/>
</dbReference>
<dbReference type="EMBL" id="CAJHUC010000402">
    <property type="protein sequence ID" value="CAD7695897.1"/>
    <property type="molecule type" value="Genomic_DNA"/>
</dbReference>
<dbReference type="PROSITE" id="PS51319">
    <property type="entry name" value="TFIIS_N"/>
    <property type="match status" value="1"/>
</dbReference>
<reference evidence="4" key="1">
    <citation type="submission" date="2020-12" db="EMBL/GenBank/DDBJ databases">
        <authorList>
            <person name="Iha C."/>
        </authorList>
    </citation>
    <scope>NUCLEOTIDE SEQUENCE</scope>
</reference>
<evidence type="ECO:0000313" key="4">
    <source>
        <dbReference type="EMBL" id="CAD7695897.1"/>
    </source>
</evidence>
<dbReference type="Pfam" id="PF08711">
    <property type="entry name" value="Med26"/>
    <property type="match status" value="1"/>
</dbReference>
<dbReference type="GO" id="GO:0008270">
    <property type="term" value="F:zinc ion binding"/>
    <property type="evidence" value="ECO:0007669"/>
    <property type="project" value="InterPro"/>
</dbReference>
<feature type="domain" description="TFIIS N-terminal" evidence="3">
    <location>
        <begin position="411"/>
        <end position="492"/>
    </location>
</feature>
<evidence type="ECO:0000256" key="1">
    <source>
        <dbReference type="PROSITE-ProRule" id="PRU00649"/>
    </source>
</evidence>
<feature type="region of interest" description="Disordered" evidence="2">
    <location>
        <begin position="341"/>
        <end position="371"/>
    </location>
</feature>
<dbReference type="Gene3D" id="3.30.50.10">
    <property type="entry name" value="Erythroid Transcription Factor GATA-1, subunit A"/>
    <property type="match status" value="1"/>
</dbReference>
<dbReference type="Gene3D" id="1.20.930.10">
    <property type="entry name" value="Conserved domain common to transcription factors TFIIS, elongin A, CRSP70"/>
    <property type="match status" value="1"/>
</dbReference>
<proteinExistence type="predicted"/>
<dbReference type="Proteomes" id="UP000708148">
    <property type="component" value="Unassembled WGS sequence"/>
</dbReference>
<accession>A0A8S1ILN2</accession>
<keyword evidence="1" id="KW-0539">Nucleus</keyword>
<keyword evidence="5" id="KW-1185">Reference proteome</keyword>
<dbReference type="Pfam" id="PF00320">
    <property type="entry name" value="GATA"/>
    <property type="match status" value="1"/>
</dbReference>
<dbReference type="InterPro" id="IPR035441">
    <property type="entry name" value="TFIIS/LEDGF_dom_sf"/>
</dbReference>
<dbReference type="CDD" id="cd00202">
    <property type="entry name" value="ZnF_GATA"/>
    <property type="match status" value="1"/>
</dbReference>
<dbReference type="GO" id="GO:0006355">
    <property type="term" value="P:regulation of DNA-templated transcription"/>
    <property type="evidence" value="ECO:0007669"/>
    <property type="project" value="InterPro"/>
</dbReference>
<dbReference type="InterPro" id="IPR017923">
    <property type="entry name" value="TFIIS_N"/>
</dbReference>
<comment type="subcellular location">
    <subcellularLocation>
        <location evidence="1">Nucleus</location>
    </subcellularLocation>
</comment>
<dbReference type="GO" id="GO:0043565">
    <property type="term" value="F:sequence-specific DNA binding"/>
    <property type="evidence" value="ECO:0007669"/>
    <property type="project" value="InterPro"/>
</dbReference>
<sequence length="505" mass="55264">MEDGPPGPPIFSGTSGKKENTCANCGTDSTAGIWRRGWDVEEGKSANLCNRCGLAFKQGKVTRAGQGSGPTTRKDPPRRPKPNVAVARSAQRQSAPDSIWPSSTSDTGPGTAAGAPGPTPSKDDPRGPASTDRCVPELPFDVVQAPGSSEYVSYSLTKDTLADGVRRVSFHMQDSQGLSTLAVVGLDPRGTGHFTYKSQSGLEPYLHVTNRTEVINWLATHGAKQQVSPANAVPSRPSQAQIVAEVVDTPPRPDLGGKYTSFEENHYKSKDGTHHREYYLVNGEGDRKLVISAHDGPRQDRRYEYRSTEEFGALSFRNATECERWLEYILGLRDTLPQGIRSKKREHSAAGEAVGTGPQAKRQSPQKLEDETALHKGKDIAAAYQANPDIYEWVISRPPDDVVGRFKQWAAKLSGIVTDEPPAGMEPNTNWTSTQEAIQIIQLIDSCETSLRLLETTRISRAMALLRSHKHDELASLARKVSIKWKKMADEALVIARRSLQQIYG</sequence>
<feature type="compositionally biased region" description="Low complexity" evidence="2">
    <location>
        <begin position="101"/>
        <end position="116"/>
    </location>
</feature>
<dbReference type="OrthoDB" id="549728at2759"/>
<evidence type="ECO:0000313" key="5">
    <source>
        <dbReference type="Proteomes" id="UP000708148"/>
    </source>
</evidence>
<dbReference type="AlphaFoldDB" id="A0A8S1ILN2"/>
<evidence type="ECO:0000256" key="2">
    <source>
        <dbReference type="SAM" id="MobiDB-lite"/>
    </source>
</evidence>
<dbReference type="InterPro" id="IPR013088">
    <property type="entry name" value="Znf_NHR/GATA"/>
</dbReference>